<comment type="cofactor">
    <cofactor evidence="2">
        <name>Fe(2+)</name>
        <dbReference type="ChEBI" id="CHEBI:29033"/>
    </cofactor>
    <text evidence="2">Binds 1 Fe(2+) ion.</text>
</comment>
<sequence length="192" mass="21787">MSSTVAINRTLENFGKVIGEFPEFRFAGDPVLRQKTQEVSLADGIEIGKYLGDILVRYRQLVGYGRGLAAPQTGISKSVFVTFMDNDVQIYINPKITASSQRQNYYRELCLSSGIIWGDVKRAEQITIKWTDPTGTLKTREFDNVLARLLQHEYKHLDGELNIDIAEPGSLEIITEDPLKEVLRIKPLKERK</sequence>
<dbReference type="InterPro" id="IPR036821">
    <property type="entry name" value="Peptide_deformylase_sf"/>
</dbReference>
<dbReference type="Gene3D" id="3.90.45.10">
    <property type="entry name" value="Peptide deformylase"/>
    <property type="match status" value="1"/>
</dbReference>
<keyword evidence="2" id="KW-0479">Metal-binding</keyword>
<comment type="similarity">
    <text evidence="1 2">Belongs to the polypeptide deformylase family.</text>
</comment>
<name>A0A1F5Z0A5_9BACT</name>
<dbReference type="GO" id="GO:0042586">
    <property type="term" value="F:peptide deformylase activity"/>
    <property type="evidence" value="ECO:0007669"/>
    <property type="project" value="UniProtKB-UniRule"/>
</dbReference>
<dbReference type="AlphaFoldDB" id="A0A1F5Z0A5"/>
<feature type="binding site" evidence="2">
    <location>
        <position position="156"/>
    </location>
    <ligand>
        <name>Fe cation</name>
        <dbReference type="ChEBI" id="CHEBI:24875"/>
    </ligand>
</feature>
<evidence type="ECO:0000313" key="3">
    <source>
        <dbReference type="EMBL" id="OGG05826.1"/>
    </source>
</evidence>
<feature type="active site" evidence="2">
    <location>
        <position position="153"/>
    </location>
</feature>
<dbReference type="Pfam" id="PF01327">
    <property type="entry name" value="Pep_deformylase"/>
    <property type="match status" value="1"/>
</dbReference>
<evidence type="ECO:0000313" key="4">
    <source>
        <dbReference type="Proteomes" id="UP000178681"/>
    </source>
</evidence>
<dbReference type="PRINTS" id="PR01576">
    <property type="entry name" value="PDEFORMYLASE"/>
</dbReference>
<keyword evidence="2" id="KW-0648">Protein biosynthesis</keyword>
<feature type="binding site" evidence="2">
    <location>
        <position position="110"/>
    </location>
    <ligand>
        <name>Fe cation</name>
        <dbReference type="ChEBI" id="CHEBI:24875"/>
    </ligand>
</feature>
<dbReference type="STRING" id="1798377.A2872_03080"/>
<organism evidence="3 4">
    <name type="scientific">Candidatus Gottesmanbacteria bacterium RIFCSPHIGHO2_01_FULL_42_12</name>
    <dbReference type="NCBI Taxonomy" id="1798377"/>
    <lineage>
        <taxon>Bacteria</taxon>
        <taxon>Candidatus Gottesmaniibacteriota</taxon>
    </lineage>
</organism>
<dbReference type="InterPro" id="IPR023635">
    <property type="entry name" value="Peptide_deformylase"/>
</dbReference>
<dbReference type="HAMAP" id="MF_00163">
    <property type="entry name" value="Pep_deformylase"/>
    <property type="match status" value="1"/>
</dbReference>
<dbReference type="PANTHER" id="PTHR10458">
    <property type="entry name" value="PEPTIDE DEFORMYLASE"/>
    <property type="match status" value="1"/>
</dbReference>
<keyword evidence="2" id="KW-0408">Iron</keyword>
<protein>
    <recommendedName>
        <fullName evidence="2">Peptide deformylase</fullName>
        <shortName evidence="2">PDF</shortName>
        <ecNumber evidence="2">3.5.1.88</ecNumber>
    </recommendedName>
    <alternativeName>
        <fullName evidence="2">Polypeptide deformylase</fullName>
    </alternativeName>
</protein>
<reference evidence="3 4" key="1">
    <citation type="journal article" date="2016" name="Nat. Commun.">
        <title>Thousands of microbial genomes shed light on interconnected biogeochemical processes in an aquifer system.</title>
        <authorList>
            <person name="Anantharaman K."/>
            <person name="Brown C.T."/>
            <person name="Hug L.A."/>
            <person name="Sharon I."/>
            <person name="Castelle C.J."/>
            <person name="Probst A.J."/>
            <person name="Thomas B.C."/>
            <person name="Singh A."/>
            <person name="Wilkins M.J."/>
            <person name="Karaoz U."/>
            <person name="Brodie E.L."/>
            <person name="Williams K.H."/>
            <person name="Hubbard S.S."/>
            <person name="Banfield J.F."/>
        </authorList>
    </citation>
    <scope>NUCLEOTIDE SEQUENCE [LARGE SCALE GENOMIC DNA]</scope>
</reference>
<feature type="binding site" evidence="2">
    <location>
        <position position="152"/>
    </location>
    <ligand>
        <name>Fe cation</name>
        <dbReference type="ChEBI" id="CHEBI:24875"/>
    </ligand>
</feature>
<comment type="function">
    <text evidence="2">Removes the formyl group from the N-terminal Met of newly synthesized proteins. Requires at least a dipeptide for an efficient rate of reaction. N-terminal L-methionine is a prerequisite for activity but the enzyme has broad specificity at other positions.</text>
</comment>
<keyword evidence="2" id="KW-0378">Hydrolase</keyword>
<dbReference type="Proteomes" id="UP000178681">
    <property type="component" value="Unassembled WGS sequence"/>
</dbReference>
<evidence type="ECO:0000256" key="1">
    <source>
        <dbReference type="ARBA" id="ARBA00010759"/>
    </source>
</evidence>
<comment type="catalytic activity">
    <reaction evidence="2">
        <text>N-terminal N-formyl-L-methionyl-[peptide] + H2O = N-terminal L-methionyl-[peptide] + formate</text>
        <dbReference type="Rhea" id="RHEA:24420"/>
        <dbReference type="Rhea" id="RHEA-COMP:10639"/>
        <dbReference type="Rhea" id="RHEA-COMP:10640"/>
        <dbReference type="ChEBI" id="CHEBI:15377"/>
        <dbReference type="ChEBI" id="CHEBI:15740"/>
        <dbReference type="ChEBI" id="CHEBI:49298"/>
        <dbReference type="ChEBI" id="CHEBI:64731"/>
        <dbReference type="EC" id="3.5.1.88"/>
    </reaction>
</comment>
<gene>
    <name evidence="2" type="primary">def</name>
    <name evidence="3" type="ORF">A2872_03080</name>
</gene>
<dbReference type="SUPFAM" id="SSF56420">
    <property type="entry name" value="Peptide deformylase"/>
    <property type="match status" value="1"/>
</dbReference>
<evidence type="ECO:0000256" key="2">
    <source>
        <dbReference type="HAMAP-Rule" id="MF_00163"/>
    </source>
</evidence>
<dbReference type="GO" id="GO:0006412">
    <property type="term" value="P:translation"/>
    <property type="evidence" value="ECO:0007669"/>
    <property type="project" value="UniProtKB-UniRule"/>
</dbReference>
<dbReference type="EC" id="3.5.1.88" evidence="2"/>
<comment type="caution">
    <text evidence="3">The sequence shown here is derived from an EMBL/GenBank/DDBJ whole genome shotgun (WGS) entry which is preliminary data.</text>
</comment>
<dbReference type="EMBL" id="MFJG01000027">
    <property type="protein sequence ID" value="OGG05826.1"/>
    <property type="molecule type" value="Genomic_DNA"/>
</dbReference>
<dbReference type="GO" id="GO:0046872">
    <property type="term" value="F:metal ion binding"/>
    <property type="evidence" value="ECO:0007669"/>
    <property type="project" value="UniProtKB-KW"/>
</dbReference>
<proteinExistence type="inferred from homology"/>
<accession>A0A1F5Z0A5</accession>
<dbReference type="PANTHER" id="PTHR10458:SF22">
    <property type="entry name" value="PEPTIDE DEFORMYLASE"/>
    <property type="match status" value="1"/>
</dbReference>